<dbReference type="Proteomes" id="UP000823561">
    <property type="component" value="Chromosome 4"/>
</dbReference>
<dbReference type="AlphaFoldDB" id="A0AAV6H9W3"/>
<dbReference type="InterPro" id="IPR007263">
    <property type="entry name" value="DCC1-like"/>
</dbReference>
<sequence>MFAKAVILLPVRSYLRTANSVSVRHLYCTHLKSSSVRVLYDGECPVCVKEIHFLQFLQKNRPNKVDFVDISLQDYDGAHYGGISYDKAMEEMHVIDENDQV</sequence>
<dbReference type="EMBL" id="JADWDJ010000004">
    <property type="protein sequence ID" value="KAG5282766.1"/>
    <property type="molecule type" value="Genomic_DNA"/>
</dbReference>
<evidence type="ECO:0008006" key="3">
    <source>
        <dbReference type="Google" id="ProtNLM"/>
    </source>
</evidence>
<organism evidence="1 2">
    <name type="scientific">Alosa alosa</name>
    <name type="common">allis shad</name>
    <dbReference type="NCBI Taxonomy" id="278164"/>
    <lineage>
        <taxon>Eukaryota</taxon>
        <taxon>Metazoa</taxon>
        <taxon>Chordata</taxon>
        <taxon>Craniata</taxon>
        <taxon>Vertebrata</taxon>
        <taxon>Euteleostomi</taxon>
        <taxon>Actinopterygii</taxon>
        <taxon>Neopterygii</taxon>
        <taxon>Teleostei</taxon>
        <taxon>Clupei</taxon>
        <taxon>Clupeiformes</taxon>
        <taxon>Clupeoidei</taxon>
        <taxon>Clupeidae</taxon>
        <taxon>Alosa</taxon>
    </lineage>
</organism>
<accession>A0AAV6H9W3</accession>
<dbReference type="PANTHER" id="PTHR34290">
    <property type="entry name" value="SI:CH73-390P7.2"/>
    <property type="match status" value="1"/>
</dbReference>
<name>A0AAV6H9W3_9TELE</name>
<dbReference type="Pfam" id="PF04134">
    <property type="entry name" value="DCC1-like"/>
    <property type="match status" value="1"/>
</dbReference>
<gene>
    <name evidence="1" type="ORF">AALO_G00059720</name>
</gene>
<proteinExistence type="predicted"/>
<dbReference type="InterPro" id="IPR044691">
    <property type="entry name" value="DCC1_Trx"/>
</dbReference>
<dbReference type="PANTHER" id="PTHR34290:SF2">
    <property type="entry name" value="OS04G0668800 PROTEIN"/>
    <property type="match status" value="1"/>
</dbReference>
<keyword evidence="2" id="KW-1185">Reference proteome</keyword>
<protein>
    <recommendedName>
        <fullName evidence="3">Thioredoxin-like protein</fullName>
    </recommendedName>
</protein>
<reference evidence="1" key="1">
    <citation type="submission" date="2020-10" db="EMBL/GenBank/DDBJ databases">
        <title>Chromosome-scale genome assembly of the Allis shad, Alosa alosa.</title>
        <authorList>
            <person name="Margot Z."/>
            <person name="Christophe K."/>
            <person name="Cabau C."/>
            <person name="Louis A."/>
            <person name="Berthelot C."/>
            <person name="Parey E."/>
            <person name="Roest Crollius H."/>
            <person name="Montfort J."/>
            <person name="Robinson-Rechavi M."/>
            <person name="Bucao C."/>
            <person name="Bouchez O."/>
            <person name="Gislard M."/>
            <person name="Lluch J."/>
            <person name="Milhes M."/>
            <person name="Lampietro C."/>
            <person name="Lopez Roques C."/>
            <person name="Donnadieu C."/>
            <person name="Braasch I."/>
            <person name="Desvignes T."/>
            <person name="Postlethwait J."/>
            <person name="Bobe J."/>
            <person name="Guiguen Y."/>
        </authorList>
    </citation>
    <scope>NUCLEOTIDE SEQUENCE</scope>
    <source>
        <strain evidence="1">M-15738</strain>
        <tissue evidence="1">Blood</tissue>
    </source>
</reference>
<comment type="caution">
    <text evidence="1">The sequence shown here is derived from an EMBL/GenBank/DDBJ whole genome shotgun (WGS) entry which is preliminary data.</text>
</comment>
<evidence type="ECO:0000313" key="2">
    <source>
        <dbReference type="Proteomes" id="UP000823561"/>
    </source>
</evidence>
<dbReference type="GO" id="GO:0015035">
    <property type="term" value="F:protein-disulfide reductase activity"/>
    <property type="evidence" value="ECO:0007669"/>
    <property type="project" value="InterPro"/>
</dbReference>
<evidence type="ECO:0000313" key="1">
    <source>
        <dbReference type="EMBL" id="KAG5282766.1"/>
    </source>
</evidence>